<reference evidence="1 2" key="2">
    <citation type="journal article" date="2017" name="Front. Plant Sci.">
        <title>Gene Classification and Mining of Molecular Markers Useful in Red Clover (Trifolium pratense) Breeding.</title>
        <authorList>
            <person name="Istvanek J."/>
            <person name="Dluhosova J."/>
            <person name="Dluhos P."/>
            <person name="Patkova L."/>
            <person name="Nedelnik J."/>
            <person name="Repkova J."/>
        </authorList>
    </citation>
    <scope>NUCLEOTIDE SEQUENCE [LARGE SCALE GENOMIC DNA]</scope>
    <source>
        <strain evidence="2">cv. Tatra</strain>
        <tissue evidence="1">Young leaves</tissue>
    </source>
</reference>
<sequence>MFEQQVTKPGSTCFEGIQEIGHAYGVLSDRRKCKIYDYSHIKDKSVRDQEELKSCRGSMMLKMKVSSNQAIQDLMTATYSNGMRDGVLEAHATVLVNTGLEVDKTRDTLPLRLLLEAFVHLF</sequence>
<comment type="caution">
    <text evidence="1">The sequence shown here is derived from an EMBL/GenBank/DDBJ whole genome shotgun (WGS) entry which is preliminary data.</text>
</comment>
<proteinExistence type="predicted"/>
<name>A0A2K3L1F6_TRIPR</name>
<dbReference type="Proteomes" id="UP000236291">
    <property type="component" value="Unassembled WGS sequence"/>
</dbReference>
<feature type="non-terminal residue" evidence="1">
    <location>
        <position position="122"/>
    </location>
</feature>
<reference evidence="1 2" key="1">
    <citation type="journal article" date="2014" name="Am. J. Bot.">
        <title>Genome assembly and annotation for red clover (Trifolium pratense; Fabaceae).</title>
        <authorList>
            <person name="Istvanek J."/>
            <person name="Jaros M."/>
            <person name="Krenek A."/>
            <person name="Repkova J."/>
        </authorList>
    </citation>
    <scope>NUCLEOTIDE SEQUENCE [LARGE SCALE GENOMIC DNA]</scope>
    <source>
        <strain evidence="2">cv. Tatra</strain>
        <tissue evidence="1">Young leaves</tissue>
    </source>
</reference>
<dbReference type="AlphaFoldDB" id="A0A2K3L1F6"/>
<protein>
    <submittedName>
        <fullName evidence="1">Uncharacterized protein</fullName>
    </submittedName>
</protein>
<evidence type="ECO:0000313" key="1">
    <source>
        <dbReference type="EMBL" id="PNX72362.1"/>
    </source>
</evidence>
<gene>
    <name evidence="1" type="ORF">L195_g028252</name>
</gene>
<accession>A0A2K3L1F6</accession>
<evidence type="ECO:0000313" key="2">
    <source>
        <dbReference type="Proteomes" id="UP000236291"/>
    </source>
</evidence>
<organism evidence="1 2">
    <name type="scientific">Trifolium pratense</name>
    <name type="common">Red clover</name>
    <dbReference type="NCBI Taxonomy" id="57577"/>
    <lineage>
        <taxon>Eukaryota</taxon>
        <taxon>Viridiplantae</taxon>
        <taxon>Streptophyta</taxon>
        <taxon>Embryophyta</taxon>
        <taxon>Tracheophyta</taxon>
        <taxon>Spermatophyta</taxon>
        <taxon>Magnoliopsida</taxon>
        <taxon>eudicotyledons</taxon>
        <taxon>Gunneridae</taxon>
        <taxon>Pentapetalae</taxon>
        <taxon>rosids</taxon>
        <taxon>fabids</taxon>
        <taxon>Fabales</taxon>
        <taxon>Fabaceae</taxon>
        <taxon>Papilionoideae</taxon>
        <taxon>50 kb inversion clade</taxon>
        <taxon>NPAAA clade</taxon>
        <taxon>Hologalegina</taxon>
        <taxon>IRL clade</taxon>
        <taxon>Trifolieae</taxon>
        <taxon>Trifolium</taxon>
    </lineage>
</organism>
<dbReference type="EMBL" id="ASHM01024549">
    <property type="protein sequence ID" value="PNX72362.1"/>
    <property type="molecule type" value="Genomic_DNA"/>
</dbReference>